<proteinExistence type="predicted"/>
<reference evidence="1" key="1">
    <citation type="journal article" date="2020" name="Stud. Mycol.">
        <title>101 Dothideomycetes genomes: a test case for predicting lifestyles and emergence of pathogens.</title>
        <authorList>
            <person name="Haridas S."/>
            <person name="Albert R."/>
            <person name="Binder M."/>
            <person name="Bloem J."/>
            <person name="Labutti K."/>
            <person name="Salamov A."/>
            <person name="Andreopoulos B."/>
            <person name="Baker S."/>
            <person name="Barry K."/>
            <person name="Bills G."/>
            <person name="Bluhm B."/>
            <person name="Cannon C."/>
            <person name="Castanera R."/>
            <person name="Culley D."/>
            <person name="Daum C."/>
            <person name="Ezra D."/>
            <person name="Gonzalez J."/>
            <person name="Henrissat B."/>
            <person name="Kuo A."/>
            <person name="Liang C."/>
            <person name="Lipzen A."/>
            <person name="Lutzoni F."/>
            <person name="Magnuson J."/>
            <person name="Mondo S."/>
            <person name="Nolan M."/>
            <person name="Ohm R."/>
            <person name="Pangilinan J."/>
            <person name="Park H.-J."/>
            <person name="Ramirez L."/>
            <person name="Alfaro M."/>
            <person name="Sun H."/>
            <person name="Tritt A."/>
            <person name="Yoshinaga Y."/>
            <person name="Zwiers L.-H."/>
            <person name="Turgeon B."/>
            <person name="Goodwin S."/>
            <person name="Spatafora J."/>
            <person name="Crous P."/>
            <person name="Grigoriev I."/>
        </authorList>
    </citation>
    <scope>NUCLEOTIDE SEQUENCE</scope>
    <source>
        <strain evidence="1">CBS 675.92</strain>
    </source>
</reference>
<evidence type="ECO:0000313" key="1">
    <source>
        <dbReference type="EMBL" id="KAF1962507.1"/>
    </source>
</evidence>
<accession>A0A6A5UN50</accession>
<keyword evidence="2" id="KW-1185">Reference proteome</keyword>
<sequence>MRLFKGLPVGFLARALCWETKNPQRTPDSTRRCGGLDNDQPLLPTWTWAAWNRAVHYTHQYYFNSEGTTSDDQSHEYRYSFSFPWCPGAEYQLAEDPSDRRAEDCDRWVADVLRTGILTFSGYMVEWNKIDPIPVPHTMDDGTVWEYGKKLLLSVAQVYRAMTKFGGRSEHLHFVLFLREENEIYYREGGAWINNDDLERRGLVKRTVYLG</sequence>
<dbReference type="AlphaFoldDB" id="A0A6A5UN50"/>
<name>A0A6A5UN50_9PLEO</name>
<dbReference type="EMBL" id="ML976979">
    <property type="protein sequence ID" value="KAF1962507.1"/>
    <property type="molecule type" value="Genomic_DNA"/>
</dbReference>
<dbReference type="Proteomes" id="UP000800035">
    <property type="component" value="Unassembled WGS sequence"/>
</dbReference>
<protein>
    <submittedName>
        <fullName evidence="1">Uncharacterized protein</fullName>
    </submittedName>
</protein>
<organism evidence="1 2">
    <name type="scientific">Byssothecium circinans</name>
    <dbReference type="NCBI Taxonomy" id="147558"/>
    <lineage>
        <taxon>Eukaryota</taxon>
        <taxon>Fungi</taxon>
        <taxon>Dikarya</taxon>
        <taxon>Ascomycota</taxon>
        <taxon>Pezizomycotina</taxon>
        <taxon>Dothideomycetes</taxon>
        <taxon>Pleosporomycetidae</taxon>
        <taxon>Pleosporales</taxon>
        <taxon>Massarineae</taxon>
        <taxon>Massarinaceae</taxon>
        <taxon>Byssothecium</taxon>
    </lineage>
</organism>
<gene>
    <name evidence="1" type="ORF">CC80DRAFT_162120</name>
</gene>
<evidence type="ECO:0000313" key="2">
    <source>
        <dbReference type="Proteomes" id="UP000800035"/>
    </source>
</evidence>